<evidence type="ECO:0000313" key="11">
    <source>
        <dbReference type="EMBL" id="BFG71828.1"/>
    </source>
</evidence>
<organism evidence="11">
    <name type="scientific">Sediminibacterium sp. KACHI17</name>
    <dbReference type="NCBI Taxonomy" id="1751071"/>
    <lineage>
        <taxon>Bacteria</taxon>
        <taxon>Pseudomonadati</taxon>
        <taxon>Bacteroidota</taxon>
        <taxon>Chitinophagia</taxon>
        <taxon>Chitinophagales</taxon>
        <taxon>Chitinophagaceae</taxon>
        <taxon>Sediminibacterium</taxon>
    </lineage>
</organism>
<dbReference type="AlphaFoldDB" id="A0AAT9GMD8"/>
<dbReference type="EC" id="4.1.2.50" evidence="4"/>
<dbReference type="EMBL" id="AP029612">
    <property type="protein sequence ID" value="BFG71828.1"/>
    <property type="molecule type" value="Genomic_DNA"/>
</dbReference>
<evidence type="ECO:0000256" key="8">
    <source>
        <dbReference type="ARBA" id="ARBA00023239"/>
    </source>
</evidence>
<accession>A0AAT9GMD8</accession>
<dbReference type="InterPro" id="IPR007115">
    <property type="entry name" value="6-PTP_synth/QueD"/>
</dbReference>
<evidence type="ECO:0000256" key="4">
    <source>
        <dbReference type="ARBA" id="ARBA00012982"/>
    </source>
</evidence>
<dbReference type="InterPro" id="IPR038418">
    <property type="entry name" value="6-PTP_synth/QueD_sf"/>
</dbReference>
<comment type="pathway">
    <text evidence="2">Purine metabolism; 7-cyano-7-deazaguanine biosynthesis.</text>
</comment>
<comment type="similarity">
    <text evidence="3">Belongs to the PTPS family. QueD subfamily.</text>
</comment>
<evidence type="ECO:0000256" key="6">
    <source>
        <dbReference type="ARBA" id="ARBA00022723"/>
    </source>
</evidence>
<reference evidence="11" key="1">
    <citation type="submission" date="2024-02" db="EMBL/GenBank/DDBJ databases">
        <title>Sediminibacterium planktonica sp. nov. and Sediminibacterium longus sp. nov., isolated from surface lake and river water.</title>
        <authorList>
            <person name="Watanabe K."/>
            <person name="Takemine S."/>
            <person name="Ishii Y."/>
            <person name="Ogata Y."/>
            <person name="Shindo C."/>
            <person name="Suda W."/>
        </authorList>
    </citation>
    <scope>NUCLEOTIDE SEQUENCE</scope>
    <source>
        <strain evidence="11">KACHI17</strain>
    </source>
</reference>
<dbReference type="FunFam" id="3.30.479.10:FF:000003">
    <property type="entry name" value="6-pyruvoyl tetrahydrobiopterin synthase"/>
    <property type="match status" value="1"/>
</dbReference>
<evidence type="ECO:0000256" key="5">
    <source>
        <dbReference type="ARBA" id="ARBA00018141"/>
    </source>
</evidence>
<sequence>MHLGGYKCEELQINFITFAEIFRGSMVYLTRQEHFNAAHKLYNPRWSKERNEEVFGVCANENWHGHNYDLYVTIKGNPDPDTGFLYDVKKLSKLIKEHVVDKLDHKNLNLDVDFMKDQLCSTENLAIAIWQQLQPHLPQQVQLHCIKLYETPRIYVEYFG</sequence>
<comment type="catalytic activity">
    <reaction evidence="10">
        <text>7,8-dihydroneopterin 3'-triphosphate + H2O = 6-carboxy-5,6,7,8-tetrahydropterin + triphosphate + acetaldehyde + 2 H(+)</text>
        <dbReference type="Rhea" id="RHEA:27966"/>
        <dbReference type="ChEBI" id="CHEBI:15343"/>
        <dbReference type="ChEBI" id="CHEBI:15377"/>
        <dbReference type="ChEBI" id="CHEBI:15378"/>
        <dbReference type="ChEBI" id="CHEBI:18036"/>
        <dbReference type="ChEBI" id="CHEBI:58462"/>
        <dbReference type="ChEBI" id="CHEBI:61032"/>
        <dbReference type="EC" id="4.1.2.50"/>
    </reaction>
</comment>
<dbReference type="Pfam" id="PF01242">
    <property type="entry name" value="PTPS"/>
    <property type="match status" value="1"/>
</dbReference>
<protein>
    <recommendedName>
        <fullName evidence="5">6-carboxy-5,6,7,8-tetrahydropterin synthase</fullName>
        <ecNumber evidence="4">4.1.2.50</ecNumber>
    </recommendedName>
    <alternativeName>
        <fullName evidence="9">Queuosine biosynthesis protein QueD</fullName>
    </alternativeName>
</protein>
<gene>
    <name evidence="11" type="ORF">KACHI17_27090</name>
</gene>
<name>A0AAT9GMD8_9BACT</name>
<keyword evidence="8" id="KW-0456">Lyase</keyword>
<keyword evidence="6" id="KW-0479">Metal-binding</keyword>
<dbReference type="PANTHER" id="PTHR12589">
    <property type="entry name" value="PYRUVOYL TETRAHYDROBIOPTERIN SYNTHASE"/>
    <property type="match status" value="1"/>
</dbReference>
<dbReference type="PANTHER" id="PTHR12589:SF7">
    <property type="entry name" value="6-PYRUVOYL TETRAHYDROBIOPTERIN SYNTHASE"/>
    <property type="match status" value="1"/>
</dbReference>
<dbReference type="Gene3D" id="3.30.479.10">
    <property type="entry name" value="6-pyruvoyl tetrahydropterin synthase/QueD"/>
    <property type="match status" value="1"/>
</dbReference>
<dbReference type="SUPFAM" id="SSF55620">
    <property type="entry name" value="Tetrahydrobiopterin biosynthesis enzymes-like"/>
    <property type="match status" value="1"/>
</dbReference>
<evidence type="ECO:0000256" key="2">
    <source>
        <dbReference type="ARBA" id="ARBA00005061"/>
    </source>
</evidence>
<proteinExistence type="inferred from homology"/>
<evidence type="ECO:0000256" key="10">
    <source>
        <dbReference type="ARBA" id="ARBA00048807"/>
    </source>
</evidence>
<evidence type="ECO:0000256" key="3">
    <source>
        <dbReference type="ARBA" id="ARBA00008900"/>
    </source>
</evidence>
<dbReference type="GO" id="GO:0046872">
    <property type="term" value="F:metal ion binding"/>
    <property type="evidence" value="ECO:0007669"/>
    <property type="project" value="UniProtKB-KW"/>
</dbReference>
<dbReference type="GO" id="GO:0070497">
    <property type="term" value="F:6-carboxytetrahydropterin synthase activity"/>
    <property type="evidence" value="ECO:0007669"/>
    <property type="project" value="UniProtKB-EC"/>
</dbReference>
<comment type="cofactor">
    <cofactor evidence="1">
        <name>Zn(2+)</name>
        <dbReference type="ChEBI" id="CHEBI:29105"/>
    </cofactor>
</comment>
<keyword evidence="7" id="KW-0862">Zinc</keyword>
<evidence type="ECO:0000256" key="9">
    <source>
        <dbReference type="ARBA" id="ARBA00031449"/>
    </source>
</evidence>
<evidence type="ECO:0000256" key="7">
    <source>
        <dbReference type="ARBA" id="ARBA00022833"/>
    </source>
</evidence>
<evidence type="ECO:0000256" key="1">
    <source>
        <dbReference type="ARBA" id="ARBA00001947"/>
    </source>
</evidence>